<dbReference type="EMBL" id="BASM01000031">
    <property type="protein sequence ID" value="GAD27580.1"/>
    <property type="molecule type" value="Genomic_DNA"/>
</dbReference>
<accession>A0ABQ0IZE6</accession>
<name>A0ABQ0IZE6_GLUTH</name>
<dbReference type="Proteomes" id="UP000018209">
    <property type="component" value="Unassembled WGS sequence"/>
</dbReference>
<comment type="caution">
    <text evidence="1">The sequence shown here is derived from an EMBL/GenBank/DDBJ whole genome shotgun (WGS) entry which is preliminary data.</text>
</comment>
<proteinExistence type="predicted"/>
<keyword evidence="2" id="KW-1185">Reference proteome</keyword>
<organism evidence="1 2">
    <name type="scientific">Gluconobacter thailandicus NBRC 3257</name>
    <dbReference type="NCBI Taxonomy" id="1381097"/>
    <lineage>
        <taxon>Bacteria</taxon>
        <taxon>Pseudomonadati</taxon>
        <taxon>Pseudomonadota</taxon>
        <taxon>Alphaproteobacteria</taxon>
        <taxon>Acetobacterales</taxon>
        <taxon>Acetobacteraceae</taxon>
        <taxon>Gluconobacter</taxon>
    </lineage>
</organism>
<sequence>MPAITLTGDTSPIGSSLQKIAEIGRNPKKFLNAVGRILTSRNA</sequence>
<reference evidence="1 2" key="1">
    <citation type="submission" date="2013-08" db="EMBL/GenBank/DDBJ databases">
        <title>Gluconobacter thailandicus NBRC 3257 whole genome sequence.</title>
        <authorList>
            <person name="Matsutani M."/>
            <person name="Yakushi T."/>
            <person name="Matsushita K."/>
        </authorList>
    </citation>
    <scope>NUCLEOTIDE SEQUENCE [LARGE SCALE GENOMIC DNA]</scope>
    <source>
        <strain evidence="1 2">NBRC 3257</strain>
    </source>
</reference>
<evidence type="ECO:0000313" key="1">
    <source>
        <dbReference type="EMBL" id="GAD27580.1"/>
    </source>
</evidence>
<protein>
    <submittedName>
        <fullName evidence="1">Uncharacterized protein</fullName>
    </submittedName>
</protein>
<gene>
    <name evidence="1" type="ORF">NBRC3257_2579</name>
</gene>
<evidence type="ECO:0000313" key="2">
    <source>
        <dbReference type="Proteomes" id="UP000018209"/>
    </source>
</evidence>